<dbReference type="Proteomes" id="UP000247702">
    <property type="component" value="Unassembled WGS sequence"/>
</dbReference>
<dbReference type="AlphaFoldDB" id="A0A2Z6RE89"/>
<evidence type="ECO:0000313" key="3">
    <source>
        <dbReference type="Proteomes" id="UP000247702"/>
    </source>
</evidence>
<proteinExistence type="predicted"/>
<feature type="region of interest" description="Disordered" evidence="1">
    <location>
        <begin position="46"/>
        <end position="75"/>
    </location>
</feature>
<evidence type="ECO:0000313" key="2">
    <source>
        <dbReference type="EMBL" id="GBC00251.1"/>
    </source>
</evidence>
<keyword evidence="3" id="KW-1185">Reference proteome</keyword>
<gene>
    <name evidence="2" type="ORF">RclHR1_00380019</name>
</gene>
<evidence type="ECO:0000256" key="1">
    <source>
        <dbReference type="SAM" id="MobiDB-lite"/>
    </source>
</evidence>
<name>A0A2Z6RE89_9GLOM</name>
<reference evidence="2 3" key="1">
    <citation type="submission" date="2017-11" db="EMBL/GenBank/DDBJ databases">
        <title>The genome of Rhizophagus clarus HR1 reveals common genetic basis of auxotrophy among arbuscular mycorrhizal fungi.</title>
        <authorList>
            <person name="Kobayashi Y."/>
        </authorList>
    </citation>
    <scope>NUCLEOTIDE SEQUENCE [LARGE SCALE GENOMIC DNA]</scope>
    <source>
        <strain evidence="2 3">HR1</strain>
    </source>
</reference>
<organism evidence="2 3">
    <name type="scientific">Rhizophagus clarus</name>
    <dbReference type="NCBI Taxonomy" id="94130"/>
    <lineage>
        <taxon>Eukaryota</taxon>
        <taxon>Fungi</taxon>
        <taxon>Fungi incertae sedis</taxon>
        <taxon>Mucoromycota</taxon>
        <taxon>Glomeromycotina</taxon>
        <taxon>Glomeromycetes</taxon>
        <taxon>Glomerales</taxon>
        <taxon>Glomeraceae</taxon>
        <taxon>Rhizophagus</taxon>
    </lineage>
</organism>
<comment type="caution">
    <text evidence="2">The sequence shown here is derived from an EMBL/GenBank/DDBJ whole genome shotgun (WGS) entry which is preliminary data.</text>
</comment>
<protein>
    <submittedName>
        <fullName evidence="2">Uncharacterized protein</fullName>
    </submittedName>
</protein>
<accession>A0A2Z6RE89</accession>
<dbReference type="EMBL" id="BEXD01003112">
    <property type="protein sequence ID" value="GBC00251.1"/>
    <property type="molecule type" value="Genomic_DNA"/>
</dbReference>
<sequence length="101" mass="11740">MSLLMLVNNIRKMKRNTSILDIPNYEVQVLIIEEMFNLKDVAKYSYNDNENSDDSDNISDNESDGKNELDNNEDVEMESNYDIKELIQLHLLDDKLVGNIL</sequence>
<feature type="compositionally biased region" description="Acidic residues" evidence="1">
    <location>
        <begin position="50"/>
        <end position="62"/>
    </location>
</feature>